<dbReference type="Proteomes" id="UP000636956">
    <property type="component" value="Unassembled WGS sequence"/>
</dbReference>
<name>A0A917P967_9MICO</name>
<feature type="domain" description="DUF4180" evidence="1">
    <location>
        <begin position="8"/>
        <end position="117"/>
    </location>
</feature>
<sequence length="127" mass="13939">MRTDELSGVRVLYLDAEGDPISTPDDAADLVGSAWSHRATLVAVPVERLDAKFFNLRSGLAGEITQKVVNYRLQLAVIGDIGTQLEKSTALRDYVRESNAGDHVWFLDDEPSLADKLARRAARATAR</sequence>
<dbReference type="AlphaFoldDB" id="A0A917P967"/>
<dbReference type="RefSeq" id="WP_188741481.1">
    <property type="nucleotide sequence ID" value="NZ_BAABFW010000007.1"/>
</dbReference>
<dbReference type="Pfam" id="PF13788">
    <property type="entry name" value="DUF4180"/>
    <property type="match status" value="1"/>
</dbReference>
<dbReference type="EMBL" id="BMMD01000001">
    <property type="protein sequence ID" value="GGJ67030.1"/>
    <property type="molecule type" value="Genomic_DNA"/>
</dbReference>
<accession>A0A917P967</accession>
<evidence type="ECO:0000259" key="1">
    <source>
        <dbReference type="Pfam" id="PF13788"/>
    </source>
</evidence>
<organism evidence="2 3">
    <name type="scientific">Agromyces bauzanensis</name>
    <dbReference type="NCBI Taxonomy" id="1308924"/>
    <lineage>
        <taxon>Bacteria</taxon>
        <taxon>Bacillati</taxon>
        <taxon>Actinomycetota</taxon>
        <taxon>Actinomycetes</taxon>
        <taxon>Micrococcales</taxon>
        <taxon>Microbacteriaceae</taxon>
        <taxon>Agromyces</taxon>
    </lineage>
</organism>
<keyword evidence="3" id="KW-1185">Reference proteome</keyword>
<gene>
    <name evidence="2" type="ORF">GCM10011372_01000</name>
</gene>
<proteinExistence type="predicted"/>
<comment type="caution">
    <text evidence="2">The sequence shown here is derived from an EMBL/GenBank/DDBJ whole genome shotgun (WGS) entry which is preliminary data.</text>
</comment>
<dbReference type="InterPro" id="IPR025438">
    <property type="entry name" value="DUF4180"/>
</dbReference>
<protein>
    <recommendedName>
        <fullName evidence="1">DUF4180 domain-containing protein</fullName>
    </recommendedName>
</protein>
<evidence type="ECO:0000313" key="2">
    <source>
        <dbReference type="EMBL" id="GGJ67030.1"/>
    </source>
</evidence>
<reference evidence="2" key="1">
    <citation type="journal article" date="2014" name="Int. J. Syst. Evol. Microbiol.">
        <title>Complete genome sequence of Corynebacterium casei LMG S-19264T (=DSM 44701T), isolated from a smear-ripened cheese.</title>
        <authorList>
            <consortium name="US DOE Joint Genome Institute (JGI-PGF)"/>
            <person name="Walter F."/>
            <person name="Albersmeier A."/>
            <person name="Kalinowski J."/>
            <person name="Ruckert C."/>
        </authorList>
    </citation>
    <scope>NUCLEOTIDE SEQUENCE</scope>
    <source>
        <strain evidence="2">CGMCC 1.8984</strain>
    </source>
</reference>
<evidence type="ECO:0000313" key="3">
    <source>
        <dbReference type="Proteomes" id="UP000636956"/>
    </source>
</evidence>
<reference evidence="2" key="2">
    <citation type="submission" date="2020-09" db="EMBL/GenBank/DDBJ databases">
        <authorList>
            <person name="Sun Q."/>
            <person name="Zhou Y."/>
        </authorList>
    </citation>
    <scope>NUCLEOTIDE SEQUENCE</scope>
    <source>
        <strain evidence="2">CGMCC 1.8984</strain>
    </source>
</reference>